<feature type="region of interest" description="Disordered" evidence="1">
    <location>
        <begin position="41"/>
        <end position="63"/>
    </location>
</feature>
<accession>G3HN51</accession>
<dbReference type="Proteomes" id="UP000001075">
    <property type="component" value="Unassembled WGS sequence"/>
</dbReference>
<evidence type="ECO:0000256" key="1">
    <source>
        <dbReference type="SAM" id="MobiDB-lite"/>
    </source>
</evidence>
<dbReference type="EMBL" id="JH000534">
    <property type="protein sequence ID" value="EGV94148.1"/>
    <property type="molecule type" value="Genomic_DNA"/>
</dbReference>
<gene>
    <name evidence="2" type="ORF">I79_012183</name>
</gene>
<sequence length="63" mass="6768">MQLCGSILPQLSGSMLPASTWKTGCLRALCPHGEHIRTATNVSPLSGKRSKCPSRAFSKQKGR</sequence>
<reference evidence="3" key="1">
    <citation type="journal article" date="2011" name="Nat. Biotechnol.">
        <title>The genomic sequence of the Chinese hamster ovary (CHO)-K1 cell line.</title>
        <authorList>
            <person name="Xu X."/>
            <person name="Nagarajan H."/>
            <person name="Lewis N.E."/>
            <person name="Pan S."/>
            <person name="Cai Z."/>
            <person name="Liu X."/>
            <person name="Chen W."/>
            <person name="Xie M."/>
            <person name="Wang W."/>
            <person name="Hammond S."/>
            <person name="Andersen M.R."/>
            <person name="Neff N."/>
            <person name="Passarelli B."/>
            <person name="Koh W."/>
            <person name="Fan H.C."/>
            <person name="Wang J."/>
            <person name="Gui Y."/>
            <person name="Lee K.H."/>
            <person name="Betenbaugh M.J."/>
            <person name="Quake S.R."/>
            <person name="Famili I."/>
            <person name="Palsson B.O."/>
            <person name="Wang J."/>
        </authorList>
    </citation>
    <scope>NUCLEOTIDE SEQUENCE [LARGE SCALE GENOMIC DNA]</scope>
    <source>
        <strain evidence="3">CHO K1 cell line</strain>
    </source>
</reference>
<evidence type="ECO:0000313" key="2">
    <source>
        <dbReference type="EMBL" id="EGV94148.1"/>
    </source>
</evidence>
<organism evidence="2 3">
    <name type="scientific">Cricetulus griseus</name>
    <name type="common">Chinese hamster</name>
    <name type="synonym">Cricetulus barabensis griseus</name>
    <dbReference type="NCBI Taxonomy" id="10029"/>
    <lineage>
        <taxon>Eukaryota</taxon>
        <taxon>Metazoa</taxon>
        <taxon>Chordata</taxon>
        <taxon>Craniata</taxon>
        <taxon>Vertebrata</taxon>
        <taxon>Euteleostomi</taxon>
        <taxon>Mammalia</taxon>
        <taxon>Eutheria</taxon>
        <taxon>Euarchontoglires</taxon>
        <taxon>Glires</taxon>
        <taxon>Rodentia</taxon>
        <taxon>Myomorpha</taxon>
        <taxon>Muroidea</taxon>
        <taxon>Cricetidae</taxon>
        <taxon>Cricetinae</taxon>
        <taxon>Cricetulus</taxon>
    </lineage>
</organism>
<evidence type="ECO:0000313" key="3">
    <source>
        <dbReference type="Proteomes" id="UP000001075"/>
    </source>
</evidence>
<dbReference type="AlphaFoldDB" id="G3HN51"/>
<proteinExistence type="predicted"/>
<name>G3HN51_CRIGR</name>
<dbReference type="InParanoid" id="G3HN51"/>
<protein>
    <submittedName>
        <fullName evidence="2">Uncharacterized protein</fullName>
    </submittedName>
</protein>
<feature type="compositionally biased region" description="Basic residues" evidence="1">
    <location>
        <begin position="48"/>
        <end position="63"/>
    </location>
</feature>